<dbReference type="CDD" id="cd06257">
    <property type="entry name" value="DnaJ"/>
    <property type="match status" value="1"/>
</dbReference>
<dbReference type="GO" id="GO:0005681">
    <property type="term" value="C:spliceosomal complex"/>
    <property type="evidence" value="ECO:0007669"/>
    <property type="project" value="TreeGrafter"/>
</dbReference>
<reference evidence="8" key="1">
    <citation type="submission" date="2023-07" db="EMBL/GenBank/DDBJ databases">
        <authorList>
            <consortium name="CYATHOMIX"/>
        </authorList>
    </citation>
    <scope>NUCLEOTIDE SEQUENCE</scope>
    <source>
        <strain evidence="8">N/A</strain>
    </source>
</reference>
<accession>A0AA36GJX7</accession>
<dbReference type="InterPro" id="IPR001623">
    <property type="entry name" value="DnaJ_domain"/>
</dbReference>
<comment type="caution">
    <text evidence="8">The sequence shown here is derived from an EMBL/GenBank/DDBJ whole genome shotgun (WGS) entry which is preliminary data.</text>
</comment>
<feature type="compositionally biased region" description="Basic and acidic residues" evidence="6">
    <location>
        <begin position="167"/>
        <end position="182"/>
    </location>
</feature>
<keyword evidence="3" id="KW-0963">Cytoplasm</keyword>
<feature type="domain" description="J" evidence="7">
    <location>
        <begin position="8"/>
        <end position="74"/>
    </location>
</feature>
<sequence length="309" mass="36293">MAAKLAFNPYEVLGLERGCSDKDVQKAYKQQCLRWHPDKNLDNKEEAERRFIAAKEAFQFLFDKSKRGEYDRDYEKVKHREAAYKARMEKADGARRKFINELQQREKEFAERSRTAEHLTPAQAHQRRKEEEKKIRVEFEALRRKLEQEAADELHAQQERLARLVKGQEEEKKRQEAEDKHPTLQLKWKPTGDTDYDETELRKIFEKYGNIVTITPIRTTKKGGRLCMIEFDTDLTELGAELEQGSNGLEISGSWIIPPQPPSEDAKKTDVDDKRSNIASMSYEELQAQLFADLEPPPEKKKKWHEEEQ</sequence>
<dbReference type="AlphaFoldDB" id="A0AA36GJX7"/>
<dbReference type="PROSITE" id="PS50076">
    <property type="entry name" value="DNAJ_2"/>
    <property type="match status" value="1"/>
</dbReference>
<dbReference type="GO" id="GO:0000390">
    <property type="term" value="P:spliceosomal complex disassembly"/>
    <property type="evidence" value="ECO:0007669"/>
    <property type="project" value="TreeGrafter"/>
</dbReference>
<evidence type="ECO:0000256" key="2">
    <source>
        <dbReference type="ARBA" id="ARBA00004496"/>
    </source>
</evidence>
<feature type="region of interest" description="Disordered" evidence="6">
    <location>
        <begin position="110"/>
        <end position="131"/>
    </location>
</feature>
<evidence type="ECO:0000256" key="3">
    <source>
        <dbReference type="ARBA" id="ARBA00022490"/>
    </source>
</evidence>
<evidence type="ECO:0000256" key="6">
    <source>
        <dbReference type="SAM" id="MobiDB-lite"/>
    </source>
</evidence>
<keyword evidence="9" id="KW-1185">Reference proteome</keyword>
<evidence type="ECO:0000256" key="1">
    <source>
        <dbReference type="ARBA" id="ARBA00004123"/>
    </source>
</evidence>
<dbReference type="PRINTS" id="PR00625">
    <property type="entry name" value="JDOMAIN"/>
</dbReference>
<proteinExistence type="predicted"/>
<dbReference type="SUPFAM" id="SSF46565">
    <property type="entry name" value="Chaperone J-domain"/>
    <property type="match status" value="1"/>
</dbReference>
<organism evidence="8 9">
    <name type="scientific">Cylicocyclus nassatus</name>
    <name type="common">Nematode worm</name>
    <dbReference type="NCBI Taxonomy" id="53992"/>
    <lineage>
        <taxon>Eukaryota</taxon>
        <taxon>Metazoa</taxon>
        <taxon>Ecdysozoa</taxon>
        <taxon>Nematoda</taxon>
        <taxon>Chromadorea</taxon>
        <taxon>Rhabditida</taxon>
        <taxon>Rhabditina</taxon>
        <taxon>Rhabditomorpha</taxon>
        <taxon>Strongyloidea</taxon>
        <taxon>Strongylidae</taxon>
        <taxon>Cylicocyclus</taxon>
    </lineage>
</organism>
<evidence type="ECO:0000313" key="9">
    <source>
        <dbReference type="Proteomes" id="UP001176961"/>
    </source>
</evidence>
<gene>
    <name evidence="8" type="ORF">CYNAS_LOCUS1898</name>
</gene>
<keyword evidence="5" id="KW-0539">Nucleus</keyword>
<dbReference type="InterPro" id="IPR036869">
    <property type="entry name" value="J_dom_sf"/>
</dbReference>
<evidence type="ECO:0000313" key="8">
    <source>
        <dbReference type="EMBL" id="CAJ0589915.1"/>
    </source>
</evidence>
<dbReference type="GO" id="GO:0005737">
    <property type="term" value="C:cytoplasm"/>
    <property type="evidence" value="ECO:0007669"/>
    <property type="project" value="UniProtKB-SubCell"/>
</dbReference>
<feature type="compositionally biased region" description="Basic and acidic residues" evidence="6">
    <location>
        <begin position="264"/>
        <end position="276"/>
    </location>
</feature>
<dbReference type="InterPro" id="IPR018253">
    <property type="entry name" value="DnaJ_domain_CS"/>
</dbReference>
<dbReference type="InterPro" id="IPR000504">
    <property type="entry name" value="RRM_dom"/>
</dbReference>
<dbReference type="Pfam" id="PF00076">
    <property type="entry name" value="RRM_1"/>
    <property type="match status" value="1"/>
</dbReference>
<dbReference type="PANTHER" id="PTHR44313:SF1">
    <property type="entry name" value="DNAJ HOMOLOG SUBFAMILY C MEMBER 17"/>
    <property type="match status" value="1"/>
</dbReference>
<keyword evidence="4" id="KW-0143">Chaperone</keyword>
<dbReference type="Proteomes" id="UP001176961">
    <property type="component" value="Unassembled WGS sequence"/>
</dbReference>
<feature type="region of interest" description="Disordered" evidence="6">
    <location>
        <begin position="250"/>
        <end position="279"/>
    </location>
</feature>
<evidence type="ECO:0000256" key="4">
    <source>
        <dbReference type="ARBA" id="ARBA00023186"/>
    </source>
</evidence>
<evidence type="ECO:0000256" key="5">
    <source>
        <dbReference type="ARBA" id="ARBA00023242"/>
    </source>
</evidence>
<dbReference type="SMART" id="SM00271">
    <property type="entry name" value="DnaJ"/>
    <property type="match status" value="1"/>
</dbReference>
<dbReference type="EMBL" id="CATQJL010000001">
    <property type="protein sequence ID" value="CAJ0589915.1"/>
    <property type="molecule type" value="Genomic_DNA"/>
</dbReference>
<dbReference type="Gene3D" id="1.10.287.110">
    <property type="entry name" value="DnaJ domain"/>
    <property type="match status" value="1"/>
</dbReference>
<dbReference type="GO" id="GO:0003723">
    <property type="term" value="F:RNA binding"/>
    <property type="evidence" value="ECO:0007669"/>
    <property type="project" value="InterPro"/>
</dbReference>
<name>A0AA36GJX7_CYLNA</name>
<evidence type="ECO:0000259" key="7">
    <source>
        <dbReference type="PROSITE" id="PS50076"/>
    </source>
</evidence>
<dbReference type="InterPro" id="IPR052094">
    <property type="entry name" value="Pre-mRNA-splicing_ERAD"/>
</dbReference>
<feature type="region of interest" description="Disordered" evidence="6">
    <location>
        <begin position="167"/>
        <end position="191"/>
    </location>
</feature>
<dbReference type="Pfam" id="PF00226">
    <property type="entry name" value="DnaJ"/>
    <property type="match status" value="1"/>
</dbReference>
<dbReference type="PANTHER" id="PTHR44313">
    <property type="entry name" value="DNAJ HOMOLOG SUBFAMILY C MEMBER 17"/>
    <property type="match status" value="1"/>
</dbReference>
<comment type="subcellular location">
    <subcellularLocation>
        <location evidence="2">Cytoplasm</location>
    </subcellularLocation>
    <subcellularLocation>
        <location evidence="1">Nucleus</location>
    </subcellularLocation>
</comment>
<protein>
    <recommendedName>
        <fullName evidence="7">J domain-containing protein</fullName>
    </recommendedName>
</protein>
<dbReference type="PROSITE" id="PS00636">
    <property type="entry name" value="DNAJ_1"/>
    <property type="match status" value="1"/>
</dbReference>
<dbReference type="Gene3D" id="3.30.70.330">
    <property type="match status" value="1"/>
</dbReference>
<dbReference type="InterPro" id="IPR012677">
    <property type="entry name" value="Nucleotide-bd_a/b_plait_sf"/>
</dbReference>